<dbReference type="InterPro" id="IPR003172">
    <property type="entry name" value="ML_dom"/>
</dbReference>
<dbReference type="Proteomes" id="UP000434276">
    <property type="component" value="Unassembled WGS sequence"/>
</dbReference>
<dbReference type="SMR" id="A0A5S9WYC6"/>
<dbReference type="InterPro" id="IPR036846">
    <property type="entry name" value="GM2-AP_sf"/>
</dbReference>
<dbReference type="PANTHER" id="PTHR11306:SF35">
    <property type="entry name" value="MD-2-RELATED LIPID-RECOGNITION PROTEIN ROSY1"/>
    <property type="match status" value="1"/>
</dbReference>
<protein>
    <recommendedName>
        <fullName evidence="3">MD-2-related lipid-recognition domain-containing protein</fullName>
    </recommendedName>
</protein>
<evidence type="ECO:0000256" key="1">
    <source>
        <dbReference type="ARBA" id="ARBA00022729"/>
    </source>
</evidence>
<sequence>MAISHTQLLLLLLVSLFFSPALCGPKFQTCDTGKEYPLKVSSVEISPDPVKRSGNGEITITGVTNKEISDGVTVNLKLAVGMFPVSTKSYSLCDITACPVAPGPIVLTLPNIFTPREKRTAIGYTIIISITDKPLKESMMCILFVVKLTGHASMINQVTE</sequence>
<reference evidence="4 5" key="1">
    <citation type="submission" date="2019-12" db="EMBL/GenBank/DDBJ databases">
        <authorList>
            <person name="Jiao W.-B."/>
            <person name="Schneeberger K."/>
        </authorList>
    </citation>
    <scope>NUCLEOTIDE SEQUENCE [LARGE SCALE GENOMIC DNA]</scope>
    <source>
        <strain evidence="5">cv. C24</strain>
    </source>
</reference>
<dbReference type="AlphaFoldDB" id="A0A5S9WYC6"/>
<keyword evidence="1 2" id="KW-0732">Signal</keyword>
<dbReference type="Pfam" id="PF02221">
    <property type="entry name" value="E1_DerP2_DerF2"/>
    <property type="match status" value="1"/>
</dbReference>
<proteinExistence type="predicted"/>
<evidence type="ECO:0000313" key="5">
    <source>
        <dbReference type="Proteomes" id="UP000434276"/>
    </source>
</evidence>
<dbReference type="ExpressionAtlas" id="A0A5S9WYC6">
    <property type="expression patterns" value="baseline and differential"/>
</dbReference>
<feature type="signal peptide" evidence="2">
    <location>
        <begin position="1"/>
        <end position="23"/>
    </location>
</feature>
<dbReference type="EMBL" id="CACSHJ010000088">
    <property type="protein sequence ID" value="CAA0362634.1"/>
    <property type="molecule type" value="Genomic_DNA"/>
</dbReference>
<dbReference type="KEGG" id="ath:AT2G16005"/>
<dbReference type="RefSeq" id="NP_565385.1">
    <property type="nucleotide sequence ID" value="NM_127159.3"/>
</dbReference>
<evidence type="ECO:0000259" key="3">
    <source>
        <dbReference type="SMART" id="SM00737"/>
    </source>
</evidence>
<evidence type="ECO:0000256" key="2">
    <source>
        <dbReference type="SAM" id="SignalP"/>
    </source>
</evidence>
<dbReference type="GO" id="GO:0032934">
    <property type="term" value="F:sterol binding"/>
    <property type="evidence" value="ECO:0007669"/>
    <property type="project" value="InterPro"/>
</dbReference>
<dbReference type="PANTHER" id="PTHR11306">
    <property type="entry name" value="NIEMANN PICK TYPE C2 PROTEIN NPC2-RELATED"/>
    <property type="match status" value="1"/>
</dbReference>
<evidence type="ECO:0000313" key="4">
    <source>
        <dbReference type="EMBL" id="CAA0362634.1"/>
    </source>
</evidence>
<dbReference type="SMART" id="SM00737">
    <property type="entry name" value="ML"/>
    <property type="match status" value="1"/>
</dbReference>
<dbReference type="InterPro" id="IPR039670">
    <property type="entry name" value="NPC2-like"/>
</dbReference>
<feature type="domain" description="MD-2-related lipid-recognition" evidence="3">
    <location>
        <begin position="27"/>
        <end position="146"/>
    </location>
</feature>
<feature type="chain" id="PRO_5025018343" description="MD-2-related lipid-recognition domain-containing protein" evidence="2">
    <location>
        <begin position="24"/>
        <end position="160"/>
    </location>
</feature>
<dbReference type="InterPro" id="IPR014756">
    <property type="entry name" value="Ig_E-set"/>
</dbReference>
<dbReference type="SUPFAM" id="SSF81296">
    <property type="entry name" value="E set domains"/>
    <property type="match status" value="1"/>
</dbReference>
<dbReference type="CDD" id="cd00917">
    <property type="entry name" value="PG-PI_TP"/>
    <property type="match status" value="1"/>
</dbReference>
<dbReference type="Gene3D" id="2.70.220.10">
    <property type="entry name" value="Ganglioside GM2 activator"/>
    <property type="match status" value="1"/>
</dbReference>
<dbReference type="OrthoDB" id="6409159at2759"/>
<dbReference type="InterPro" id="IPR033917">
    <property type="entry name" value="ML_PG-PI_TP"/>
</dbReference>
<gene>
    <name evidence="4" type="ORF">C24_LOCUS7807</name>
</gene>
<organism evidence="4 5">
    <name type="scientific">Arabidopsis thaliana</name>
    <name type="common">Mouse-ear cress</name>
    <dbReference type="NCBI Taxonomy" id="3702"/>
    <lineage>
        <taxon>Eukaryota</taxon>
        <taxon>Viridiplantae</taxon>
        <taxon>Streptophyta</taxon>
        <taxon>Embryophyta</taxon>
        <taxon>Tracheophyta</taxon>
        <taxon>Spermatophyta</taxon>
        <taxon>Magnoliopsida</taxon>
        <taxon>eudicotyledons</taxon>
        <taxon>Gunneridae</taxon>
        <taxon>Pentapetalae</taxon>
        <taxon>rosids</taxon>
        <taxon>malvids</taxon>
        <taxon>Brassicales</taxon>
        <taxon>Brassicaceae</taxon>
        <taxon>Camelineae</taxon>
        <taxon>Arabidopsis</taxon>
    </lineage>
</organism>
<dbReference type="OMA" id="FECETRW"/>
<dbReference type="GO" id="GO:0032366">
    <property type="term" value="P:intracellular sterol transport"/>
    <property type="evidence" value="ECO:0007669"/>
    <property type="project" value="InterPro"/>
</dbReference>
<accession>A0A5S9WYC6</accession>
<name>A0A5S9WYC6_ARATH</name>